<feature type="compositionally biased region" description="Acidic residues" evidence="1">
    <location>
        <begin position="750"/>
        <end position="763"/>
    </location>
</feature>
<dbReference type="AlphaFoldDB" id="A0A940PSP4"/>
<keyword evidence="3" id="KW-1185">Reference proteome</keyword>
<feature type="compositionally biased region" description="Pro residues" evidence="1">
    <location>
        <begin position="720"/>
        <end position="749"/>
    </location>
</feature>
<evidence type="ECO:0000313" key="3">
    <source>
        <dbReference type="Proteomes" id="UP000675163"/>
    </source>
</evidence>
<dbReference type="RefSeq" id="WP_209705045.1">
    <property type="nucleotide sequence ID" value="NZ_JAFIDA010000001.1"/>
</dbReference>
<reference evidence="2" key="1">
    <citation type="submission" date="2021-02" db="EMBL/GenBank/DDBJ databases">
        <title>Sequencing the genomes of 1000 actinobacteria strains.</title>
        <authorList>
            <person name="Klenk H.-P."/>
        </authorList>
    </citation>
    <scope>NUCLEOTIDE SEQUENCE</scope>
    <source>
        <strain evidence="2">DSM 22850</strain>
    </source>
</reference>
<comment type="caution">
    <text evidence="2">The sequence shown here is derived from an EMBL/GenBank/DDBJ whole genome shotgun (WGS) entry which is preliminary data.</text>
</comment>
<name>A0A940PSP4_9MICO</name>
<protein>
    <recommendedName>
        <fullName evidence="4">LGFP repeat-containing protein</fullName>
    </recommendedName>
</protein>
<gene>
    <name evidence="2" type="ORF">JOF28_001314</name>
</gene>
<proteinExistence type="predicted"/>
<evidence type="ECO:0000256" key="1">
    <source>
        <dbReference type="SAM" id="MobiDB-lite"/>
    </source>
</evidence>
<dbReference type="Proteomes" id="UP000675163">
    <property type="component" value="Unassembled WGS sequence"/>
</dbReference>
<sequence>MSTPALLQSQPAPRDWARRVLRAGVILVSAVAIALSGVALAPATAAEAAPVKGFEPGNIIADAVFYNGTDLGASQVQTFLNNRVARCTIGDPGKPSGGTYTFPSGTKVKLGKNCLKDSKFSTKTYAADSYCKKYTGKSNESAAAIIAKVGAACGINPKVLLVMLEKEQSLITDTFPAQHQFDRAMGYACPDSGPNNSANCNTAYYGFQQQVYYGARQYKVYLANPWMYRYRAQATNTIQWHPNPACGTSRVFIQNNATAALYIYTPYRPNDAALKAGWGTGDSCSTYGNRNFYQFFTTWFGSPHKVPAPTPSHAYPVRGVIEAFYTSSGGSQAFGVSTTKKASHTRNGGGVSQMFTKGMIAYSKKYQQAVFVPKGSTLTRYLKLNGPAGEWGWPQSTSAKADAAGVVTTLFQRGLANAHPTLGVKFMPNKILRIWEKQGGSRGSLGYPSGNGVTIASDTLYQRFENGGIMYSPEAKISVSRPEELRWRRAGGPSLGLLVDRQSVVRGVGTYQQTQKGTLYTLTGQPSVFLRKGQALSAYVAAGGPESQGWPRSPLSCGLSGGGCKLSLQRNTMIHSPQTGASFLTPGHHSAWNALGSARYTTLGYPMQSTKRLSAGTLQRYQYGFTSFPTNAKKAALVTEKLIVDAYIASGWHKSTWGLPLKVSTSGRTVTFEHGTARVSGGKFTFTPAGKLPAASTREAAEPIPEQVEEEAPPADQAPEPAPEPEVTPEPVPEPELPTEPEPGLPPQPETEDPEEPGADPEETPPPADGGAPSVEPVDPAPSDEPEQPPASPTELEG</sequence>
<dbReference type="EMBL" id="JAFIDA010000001">
    <property type="protein sequence ID" value="MBP1326082.1"/>
    <property type="molecule type" value="Genomic_DNA"/>
</dbReference>
<feature type="region of interest" description="Disordered" evidence="1">
    <location>
        <begin position="680"/>
        <end position="798"/>
    </location>
</feature>
<organism evidence="2 3">
    <name type="scientific">Leucobacter exalbidus</name>
    <dbReference type="NCBI Taxonomy" id="662960"/>
    <lineage>
        <taxon>Bacteria</taxon>
        <taxon>Bacillati</taxon>
        <taxon>Actinomycetota</taxon>
        <taxon>Actinomycetes</taxon>
        <taxon>Micrococcales</taxon>
        <taxon>Microbacteriaceae</taxon>
        <taxon>Leucobacter</taxon>
    </lineage>
</organism>
<evidence type="ECO:0000313" key="2">
    <source>
        <dbReference type="EMBL" id="MBP1326082.1"/>
    </source>
</evidence>
<accession>A0A940PSP4</accession>
<evidence type="ECO:0008006" key="4">
    <source>
        <dbReference type="Google" id="ProtNLM"/>
    </source>
</evidence>